<dbReference type="EMBL" id="KQ971312">
    <property type="protein sequence ID" value="EEZ98648.1"/>
    <property type="molecule type" value="Genomic_DNA"/>
</dbReference>
<feature type="compositionally biased region" description="Basic and acidic residues" evidence="1">
    <location>
        <begin position="31"/>
        <end position="45"/>
    </location>
</feature>
<evidence type="ECO:0000313" key="3">
    <source>
        <dbReference type="Proteomes" id="UP000007266"/>
    </source>
</evidence>
<accession>D6WAL6</accession>
<name>D6WAL6_TRICA</name>
<feature type="region of interest" description="Disordered" evidence="1">
    <location>
        <begin position="1"/>
        <end position="48"/>
    </location>
</feature>
<dbReference type="PhylomeDB" id="D6WAL6"/>
<evidence type="ECO:0000256" key="1">
    <source>
        <dbReference type="SAM" id="MobiDB-lite"/>
    </source>
</evidence>
<evidence type="ECO:0000313" key="2">
    <source>
        <dbReference type="EMBL" id="EEZ98648.1"/>
    </source>
</evidence>
<dbReference type="Proteomes" id="UP000007266">
    <property type="component" value="Linkage group 2"/>
</dbReference>
<sequence>MVQSAVCDPISSKVAEASWGQSSKKSSFESFSKKDNGHKTDKKDNQYGAWGSVFKNKDHFASLHHC</sequence>
<dbReference type="AlphaFoldDB" id="D6WAL6"/>
<reference evidence="2 3" key="1">
    <citation type="journal article" date="2008" name="Nature">
        <title>The genome of the model beetle and pest Tribolium castaneum.</title>
        <authorList>
            <consortium name="Tribolium Genome Sequencing Consortium"/>
            <person name="Richards S."/>
            <person name="Gibbs R.A."/>
            <person name="Weinstock G.M."/>
            <person name="Brown S.J."/>
            <person name="Denell R."/>
            <person name="Beeman R.W."/>
            <person name="Gibbs R."/>
            <person name="Beeman R.W."/>
            <person name="Brown S.J."/>
            <person name="Bucher G."/>
            <person name="Friedrich M."/>
            <person name="Grimmelikhuijzen C.J."/>
            <person name="Klingler M."/>
            <person name="Lorenzen M."/>
            <person name="Richards S."/>
            <person name="Roth S."/>
            <person name="Schroder R."/>
            <person name="Tautz D."/>
            <person name="Zdobnov E.M."/>
            <person name="Muzny D."/>
            <person name="Gibbs R.A."/>
            <person name="Weinstock G.M."/>
            <person name="Attaway T."/>
            <person name="Bell S."/>
            <person name="Buhay C.J."/>
            <person name="Chandrabose M.N."/>
            <person name="Chavez D."/>
            <person name="Clerk-Blankenburg K.P."/>
            <person name="Cree A."/>
            <person name="Dao M."/>
            <person name="Davis C."/>
            <person name="Chacko J."/>
            <person name="Dinh H."/>
            <person name="Dugan-Rocha S."/>
            <person name="Fowler G."/>
            <person name="Garner T.T."/>
            <person name="Garnes J."/>
            <person name="Gnirke A."/>
            <person name="Hawes A."/>
            <person name="Hernandez J."/>
            <person name="Hines S."/>
            <person name="Holder M."/>
            <person name="Hume J."/>
            <person name="Jhangiani S.N."/>
            <person name="Joshi V."/>
            <person name="Khan Z.M."/>
            <person name="Jackson L."/>
            <person name="Kovar C."/>
            <person name="Kowis A."/>
            <person name="Lee S."/>
            <person name="Lewis L.R."/>
            <person name="Margolis J."/>
            <person name="Morgan M."/>
            <person name="Nazareth L.V."/>
            <person name="Nguyen N."/>
            <person name="Okwuonu G."/>
            <person name="Parker D."/>
            <person name="Richards S."/>
            <person name="Ruiz S.J."/>
            <person name="Santibanez J."/>
            <person name="Savard J."/>
            <person name="Scherer S.E."/>
            <person name="Schneider B."/>
            <person name="Sodergren E."/>
            <person name="Tautz D."/>
            <person name="Vattahil S."/>
            <person name="Villasana D."/>
            <person name="White C.S."/>
            <person name="Wright R."/>
            <person name="Park Y."/>
            <person name="Beeman R.W."/>
            <person name="Lord J."/>
            <person name="Oppert B."/>
            <person name="Lorenzen M."/>
            <person name="Brown S."/>
            <person name="Wang L."/>
            <person name="Savard J."/>
            <person name="Tautz D."/>
            <person name="Richards S."/>
            <person name="Weinstock G."/>
            <person name="Gibbs R.A."/>
            <person name="Liu Y."/>
            <person name="Worley K."/>
            <person name="Weinstock G."/>
            <person name="Elsik C.G."/>
            <person name="Reese J.T."/>
            <person name="Elhaik E."/>
            <person name="Landan G."/>
            <person name="Graur D."/>
            <person name="Arensburger P."/>
            <person name="Atkinson P."/>
            <person name="Beeman R.W."/>
            <person name="Beidler J."/>
            <person name="Brown S.J."/>
            <person name="Demuth J.P."/>
            <person name="Drury D.W."/>
            <person name="Du Y.Z."/>
            <person name="Fujiwara H."/>
            <person name="Lorenzen M."/>
            <person name="Maselli V."/>
            <person name="Osanai M."/>
            <person name="Park Y."/>
            <person name="Robertson H.M."/>
            <person name="Tu Z."/>
            <person name="Wang J.J."/>
            <person name="Wang S."/>
            <person name="Richards S."/>
            <person name="Song H."/>
            <person name="Zhang L."/>
            <person name="Sodergren E."/>
            <person name="Werner D."/>
            <person name="Stanke M."/>
            <person name="Morgenstern B."/>
            <person name="Solovyev V."/>
            <person name="Kosarev P."/>
            <person name="Brown G."/>
            <person name="Chen H.C."/>
            <person name="Ermolaeva O."/>
            <person name="Hlavina W."/>
            <person name="Kapustin Y."/>
            <person name="Kiryutin B."/>
            <person name="Kitts P."/>
            <person name="Maglott D."/>
            <person name="Pruitt K."/>
            <person name="Sapojnikov V."/>
            <person name="Souvorov A."/>
            <person name="Mackey A.J."/>
            <person name="Waterhouse R.M."/>
            <person name="Wyder S."/>
            <person name="Zdobnov E.M."/>
            <person name="Zdobnov E.M."/>
            <person name="Wyder S."/>
            <person name="Kriventseva E.V."/>
            <person name="Kadowaki T."/>
            <person name="Bork P."/>
            <person name="Aranda M."/>
            <person name="Bao R."/>
            <person name="Beermann A."/>
            <person name="Berns N."/>
            <person name="Bolognesi R."/>
            <person name="Bonneton F."/>
            <person name="Bopp D."/>
            <person name="Brown S.J."/>
            <person name="Bucher G."/>
            <person name="Butts T."/>
            <person name="Chaumot A."/>
            <person name="Denell R.E."/>
            <person name="Ferrier D.E."/>
            <person name="Friedrich M."/>
            <person name="Gordon C.M."/>
            <person name="Jindra M."/>
            <person name="Klingler M."/>
            <person name="Lan Q."/>
            <person name="Lattorff H.M."/>
            <person name="Laudet V."/>
            <person name="von Levetsow C."/>
            <person name="Liu Z."/>
            <person name="Lutz R."/>
            <person name="Lynch J.A."/>
            <person name="da Fonseca R.N."/>
            <person name="Posnien N."/>
            <person name="Reuter R."/>
            <person name="Roth S."/>
            <person name="Savard J."/>
            <person name="Schinko J.B."/>
            <person name="Schmitt C."/>
            <person name="Schoppmeier M."/>
            <person name="Schroder R."/>
            <person name="Shippy T.D."/>
            <person name="Simonnet F."/>
            <person name="Marques-Souza H."/>
            <person name="Tautz D."/>
            <person name="Tomoyasu Y."/>
            <person name="Trauner J."/>
            <person name="Van der Zee M."/>
            <person name="Vervoort M."/>
            <person name="Wittkopp N."/>
            <person name="Wimmer E.A."/>
            <person name="Yang X."/>
            <person name="Jones A.K."/>
            <person name="Sattelle D.B."/>
            <person name="Ebert P.R."/>
            <person name="Nelson D."/>
            <person name="Scott J.G."/>
            <person name="Beeman R.W."/>
            <person name="Muthukrishnan S."/>
            <person name="Kramer K.J."/>
            <person name="Arakane Y."/>
            <person name="Beeman R.W."/>
            <person name="Zhu Q."/>
            <person name="Hogenkamp D."/>
            <person name="Dixit R."/>
            <person name="Oppert B."/>
            <person name="Jiang H."/>
            <person name="Zou Z."/>
            <person name="Marshall J."/>
            <person name="Elpidina E."/>
            <person name="Vinokurov K."/>
            <person name="Oppert C."/>
            <person name="Zou Z."/>
            <person name="Evans J."/>
            <person name="Lu Z."/>
            <person name="Zhao P."/>
            <person name="Sumathipala N."/>
            <person name="Altincicek B."/>
            <person name="Vilcinskas A."/>
            <person name="Williams M."/>
            <person name="Hultmark D."/>
            <person name="Hetru C."/>
            <person name="Jiang H."/>
            <person name="Grimmelikhuijzen C.J."/>
            <person name="Hauser F."/>
            <person name="Cazzamali G."/>
            <person name="Williamson M."/>
            <person name="Park Y."/>
            <person name="Li B."/>
            <person name="Tanaka Y."/>
            <person name="Predel R."/>
            <person name="Neupert S."/>
            <person name="Schachtner J."/>
            <person name="Verleyen P."/>
            <person name="Raible F."/>
            <person name="Bork P."/>
            <person name="Friedrich M."/>
            <person name="Walden K.K."/>
            <person name="Robertson H.M."/>
            <person name="Angeli S."/>
            <person name="Foret S."/>
            <person name="Bucher G."/>
            <person name="Schuetz S."/>
            <person name="Maleszka R."/>
            <person name="Wimmer E.A."/>
            <person name="Beeman R.W."/>
            <person name="Lorenzen M."/>
            <person name="Tomoyasu Y."/>
            <person name="Miller S.C."/>
            <person name="Grossmann D."/>
            <person name="Bucher G."/>
        </authorList>
    </citation>
    <scope>NUCLEOTIDE SEQUENCE [LARGE SCALE GENOMIC DNA]</scope>
    <source>
        <strain evidence="2 3">Georgia GA2</strain>
    </source>
</reference>
<reference evidence="2 3" key="2">
    <citation type="journal article" date="2010" name="Nucleic Acids Res.">
        <title>BeetleBase in 2010: revisions to provide comprehensive genomic information for Tribolium castaneum.</title>
        <authorList>
            <person name="Kim H.S."/>
            <person name="Murphy T."/>
            <person name="Xia J."/>
            <person name="Caragea D."/>
            <person name="Park Y."/>
            <person name="Beeman R.W."/>
            <person name="Lorenzen M.D."/>
            <person name="Butcher S."/>
            <person name="Manak J.R."/>
            <person name="Brown S.J."/>
        </authorList>
    </citation>
    <scope>GENOME REANNOTATION</scope>
    <source>
        <strain evidence="2 3">Georgia GA2</strain>
    </source>
</reference>
<dbReference type="HOGENOM" id="CLU_2834451_0_0_1"/>
<proteinExistence type="predicted"/>
<protein>
    <submittedName>
        <fullName evidence="2">Uncharacterized protein</fullName>
    </submittedName>
</protein>
<dbReference type="OMA" id="FASLHHC"/>
<organism evidence="2 3">
    <name type="scientific">Tribolium castaneum</name>
    <name type="common">Red flour beetle</name>
    <dbReference type="NCBI Taxonomy" id="7070"/>
    <lineage>
        <taxon>Eukaryota</taxon>
        <taxon>Metazoa</taxon>
        <taxon>Ecdysozoa</taxon>
        <taxon>Arthropoda</taxon>
        <taxon>Hexapoda</taxon>
        <taxon>Insecta</taxon>
        <taxon>Pterygota</taxon>
        <taxon>Neoptera</taxon>
        <taxon>Endopterygota</taxon>
        <taxon>Coleoptera</taxon>
        <taxon>Polyphaga</taxon>
        <taxon>Cucujiformia</taxon>
        <taxon>Tenebrionidae</taxon>
        <taxon>Tenebrionidae incertae sedis</taxon>
        <taxon>Tribolium</taxon>
    </lineage>
</organism>
<keyword evidence="3" id="KW-1185">Reference proteome</keyword>
<gene>
    <name evidence="2" type="primary">AUGUSTUS-3.0.2_01176</name>
    <name evidence="2" type="ORF">TcasGA2_TC001176</name>
</gene>